<name>A0A8J8NT36_HALGN</name>
<comment type="caution">
    <text evidence="2">The sequence shown here is derived from an EMBL/GenBank/DDBJ whole genome shotgun (WGS) entry which is preliminary data.</text>
</comment>
<keyword evidence="1" id="KW-0175">Coiled coil</keyword>
<evidence type="ECO:0000313" key="3">
    <source>
        <dbReference type="Proteomes" id="UP000785679"/>
    </source>
</evidence>
<organism evidence="2 3">
    <name type="scientific">Halteria grandinella</name>
    <dbReference type="NCBI Taxonomy" id="5974"/>
    <lineage>
        <taxon>Eukaryota</taxon>
        <taxon>Sar</taxon>
        <taxon>Alveolata</taxon>
        <taxon>Ciliophora</taxon>
        <taxon>Intramacronucleata</taxon>
        <taxon>Spirotrichea</taxon>
        <taxon>Stichotrichia</taxon>
        <taxon>Sporadotrichida</taxon>
        <taxon>Halteriidae</taxon>
        <taxon>Halteria</taxon>
    </lineage>
</organism>
<dbReference type="AlphaFoldDB" id="A0A8J8NT36"/>
<evidence type="ECO:0000256" key="1">
    <source>
        <dbReference type="SAM" id="Coils"/>
    </source>
</evidence>
<feature type="coiled-coil region" evidence="1">
    <location>
        <begin position="201"/>
        <end position="233"/>
    </location>
</feature>
<sequence>MDLSQSKRIIFKGCILSIGQSGKKLDPMIEKREDKPDHSNVIVKSLLTYLQLSIIQQQQNCAKSIDKVQCQNIYPVKDNKFGPIVLLSLAKEVPSIDLELVFAELNKKVVSDKRQLIEYQQITNEISNLTQELNRSTSNNSQLPSSYHSHLTTRLKLAKYKRELHNAQSTLLIAIIILPLVKSSDQIKMTLECIYRKIRMRDQAQKEVNQCVREQREEEKHYKEEQLKRSRDERCEREVNFFTNHSKGLRKIQKEGQIIELEL</sequence>
<reference evidence="2" key="1">
    <citation type="submission" date="2019-06" db="EMBL/GenBank/DDBJ databases">
        <authorList>
            <person name="Zheng W."/>
        </authorList>
    </citation>
    <scope>NUCLEOTIDE SEQUENCE</scope>
    <source>
        <strain evidence="2">QDHG01</strain>
    </source>
</reference>
<dbReference type="EMBL" id="RRYP01006537">
    <property type="protein sequence ID" value="TNV81132.1"/>
    <property type="molecule type" value="Genomic_DNA"/>
</dbReference>
<protein>
    <submittedName>
        <fullName evidence="2">Uncharacterized protein</fullName>
    </submittedName>
</protein>
<dbReference type="Proteomes" id="UP000785679">
    <property type="component" value="Unassembled WGS sequence"/>
</dbReference>
<gene>
    <name evidence="2" type="ORF">FGO68_gene772</name>
</gene>
<evidence type="ECO:0000313" key="2">
    <source>
        <dbReference type="EMBL" id="TNV81132.1"/>
    </source>
</evidence>
<accession>A0A8J8NT36</accession>
<proteinExistence type="predicted"/>
<keyword evidence="3" id="KW-1185">Reference proteome</keyword>